<dbReference type="Pfam" id="PF02310">
    <property type="entry name" value="B12-binding"/>
    <property type="match status" value="1"/>
</dbReference>
<feature type="domain" description="Radical SAM core" evidence="7">
    <location>
        <begin position="160"/>
        <end position="390"/>
    </location>
</feature>
<dbReference type="InterPro" id="IPR023404">
    <property type="entry name" value="rSAM_horseshoe"/>
</dbReference>
<evidence type="ECO:0000259" key="6">
    <source>
        <dbReference type="PROSITE" id="PS51332"/>
    </source>
</evidence>
<evidence type="ECO:0000256" key="1">
    <source>
        <dbReference type="ARBA" id="ARBA00001966"/>
    </source>
</evidence>
<evidence type="ECO:0000313" key="9">
    <source>
        <dbReference type="Proteomes" id="UP000192491"/>
    </source>
</evidence>
<dbReference type="InterPro" id="IPR051198">
    <property type="entry name" value="BchE-like"/>
</dbReference>
<protein>
    <submittedName>
        <fullName evidence="8">B12-binding domain-containing radical SAM protein</fullName>
    </submittedName>
</protein>
<dbReference type="GO" id="GO:0005829">
    <property type="term" value="C:cytosol"/>
    <property type="evidence" value="ECO:0007669"/>
    <property type="project" value="TreeGrafter"/>
</dbReference>
<organism evidence="8 9">
    <name type="scientific">Thiothrix lacustris</name>
    <dbReference type="NCBI Taxonomy" id="525917"/>
    <lineage>
        <taxon>Bacteria</taxon>
        <taxon>Pseudomonadati</taxon>
        <taxon>Pseudomonadota</taxon>
        <taxon>Gammaproteobacteria</taxon>
        <taxon>Thiotrichales</taxon>
        <taxon>Thiotrichaceae</taxon>
        <taxon>Thiothrix</taxon>
    </lineage>
</organism>
<feature type="domain" description="B12-binding" evidence="6">
    <location>
        <begin position="3"/>
        <end position="135"/>
    </location>
</feature>
<dbReference type="PROSITE" id="PS51918">
    <property type="entry name" value="RADICAL_SAM"/>
    <property type="match status" value="1"/>
</dbReference>
<dbReference type="InterPro" id="IPR007197">
    <property type="entry name" value="rSAM"/>
</dbReference>
<evidence type="ECO:0000259" key="7">
    <source>
        <dbReference type="PROSITE" id="PS51918"/>
    </source>
</evidence>
<keyword evidence="2" id="KW-0949">S-adenosyl-L-methionine</keyword>
<dbReference type="Gene3D" id="3.40.50.280">
    <property type="entry name" value="Cobalamin-binding domain"/>
    <property type="match status" value="1"/>
</dbReference>
<name>A0A1Y1QQQ1_9GAMM</name>
<dbReference type="InterPro" id="IPR036724">
    <property type="entry name" value="Cobalamin-bd_sf"/>
</dbReference>
<dbReference type="PANTHER" id="PTHR43409:SF16">
    <property type="entry name" value="SLR0320 PROTEIN"/>
    <property type="match status" value="1"/>
</dbReference>
<gene>
    <name evidence="8" type="ORF">BWK73_17470</name>
</gene>
<dbReference type="PANTHER" id="PTHR43409">
    <property type="entry name" value="ANAEROBIC MAGNESIUM-PROTOPORPHYRIN IX MONOMETHYL ESTER CYCLASE-RELATED"/>
    <property type="match status" value="1"/>
</dbReference>
<dbReference type="SUPFAM" id="SSF52242">
    <property type="entry name" value="Cobalamin (vitamin B12)-binding domain"/>
    <property type="match status" value="1"/>
</dbReference>
<dbReference type="GO" id="GO:0046872">
    <property type="term" value="F:metal ion binding"/>
    <property type="evidence" value="ECO:0007669"/>
    <property type="project" value="UniProtKB-KW"/>
</dbReference>
<evidence type="ECO:0000256" key="4">
    <source>
        <dbReference type="ARBA" id="ARBA00023004"/>
    </source>
</evidence>
<proteinExistence type="predicted"/>
<comment type="caution">
    <text evidence="8">The sequence shown here is derived from an EMBL/GenBank/DDBJ whole genome shotgun (WGS) entry which is preliminary data.</text>
</comment>
<evidence type="ECO:0000256" key="2">
    <source>
        <dbReference type="ARBA" id="ARBA00022691"/>
    </source>
</evidence>
<dbReference type="SFLD" id="SFLDS00029">
    <property type="entry name" value="Radical_SAM"/>
    <property type="match status" value="1"/>
</dbReference>
<dbReference type="SMART" id="SM00729">
    <property type="entry name" value="Elp3"/>
    <property type="match status" value="1"/>
</dbReference>
<dbReference type="InterPro" id="IPR006158">
    <property type="entry name" value="Cobalamin-bd"/>
</dbReference>
<dbReference type="PROSITE" id="PS51332">
    <property type="entry name" value="B12_BINDING"/>
    <property type="match status" value="1"/>
</dbReference>
<dbReference type="Pfam" id="PF04055">
    <property type="entry name" value="Radical_SAM"/>
    <property type="match status" value="1"/>
</dbReference>
<dbReference type="GO" id="GO:0031419">
    <property type="term" value="F:cobalamin binding"/>
    <property type="evidence" value="ECO:0007669"/>
    <property type="project" value="InterPro"/>
</dbReference>
<dbReference type="Pfam" id="PF13311">
    <property type="entry name" value="DUF4080"/>
    <property type="match status" value="1"/>
</dbReference>
<dbReference type="GO" id="GO:0051536">
    <property type="term" value="F:iron-sulfur cluster binding"/>
    <property type="evidence" value="ECO:0007669"/>
    <property type="project" value="UniProtKB-KW"/>
</dbReference>
<reference evidence="8 9" key="1">
    <citation type="submission" date="2017-01" db="EMBL/GenBank/DDBJ databases">
        <title>Novel large sulfur bacteria in the metagenomes of groundwater-fed chemosynthetic microbial mats in the Lake Huron basin.</title>
        <authorList>
            <person name="Sharrar A.M."/>
            <person name="Flood B.E."/>
            <person name="Bailey J.V."/>
            <person name="Jones D.S."/>
            <person name="Biddanda B."/>
            <person name="Ruberg S.A."/>
            <person name="Marcus D.N."/>
            <person name="Dick G.J."/>
        </authorList>
    </citation>
    <scope>NUCLEOTIDE SEQUENCE [LARGE SCALE GENOMIC DNA]</scope>
    <source>
        <strain evidence="8">A8</strain>
    </source>
</reference>
<evidence type="ECO:0000256" key="3">
    <source>
        <dbReference type="ARBA" id="ARBA00022723"/>
    </source>
</evidence>
<evidence type="ECO:0000313" key="8">
    <source>
        <dbReference type="EMBL" id="OQX11562.1"/>
    </source>
</evidence>
<sequence length="509" mass="57864">MNKPIIITTLNARYTHASLGLRYIFANLGEWQAHAKLMEFTITMRPLDIAEQLLSGKPRIIGLGVYIWNITETTALVELLKSLDPDVVIVLGGPEVSYETEQQTITQLADYVVTGAGEVSFRQLCSQLLNHQKPVLKVIKGEQVPLAQLLLPYSDYTSDDLATRSIYVEASRGCPFKCEFCLSALDKTALPFELSRFLAEMEQLWQRGLRQFRFVDRTFNLKIQTTIAILDFFLERLDADTFLHFELIPDHLPETLKERITRFPAGSLQFEIGIQTFNPDVQALVSRKQDNAKSAENIRWLCEHSTAHLHTDLIFGLPGEDLQSFGEGFDRLIALKPHEIQVGILKRLRGTPIIRHTEAFGMVYNPQPPYNILRTDRVDFATMQQMNRFARYWDLIANSGRFGQTLPLLLGDTPFARFWALAAWIYAEVQQTHKIALPRLFVLVHGAGLTLLGIERAVLEDALLQDYALTGQKGQIPFLNEMHKNSHNPYLVGAKSGNQRQLRFVTQVE</sequence>
<keyword evidence="5" id="KW-0411">Iron-sulfur</keyword>
<dbReference type="InterPro" id="IPR058240">
    <property type="entry name" value="rSAM_sf"/>
</dbReference>
<accession>A0A1Y1QQQ1</accession>
<comment type="cofactor">
    <cofactor evidence="1">
        <name>[4Fe-4S] cluster</name>
        <dbReference type="ChEBI" id="CHEBI:49883"/>
    </cofactor>
</comment>
<dbReference type="Proteomes" id="UP000192491">
    <property type="component" value="Unassembled WGS sequence"/>
</dbReference>
<dbReference type="STRING" id="1123401.GCA_000621325_01348"/>
<dbReference type="SFLD" id="SFLDG01082">
    <property type="entry name" value="B12-binding_domain_containing"/>
    <property type="match status" value="1"/>
</dbReference>
<keyword evidence="4" id="KW-0408">Iron</keyword>
<dbReference type="GO" id="GO:0003824">
    <property type="term" value="F:catalytic activity"/>
    <property type="evidence" value="ECO:0007669"/>
    <property type="project" value="InterPro"/>
</dbReference>
<dbReference type="InterPro" id="IPR025288">
    <property type="entry name" value="DUF4080"/>
</dbReference>
<evidence type="ECO:0000256" key="5">
    <source>
        <dbReference type="ARBA" id="ARBA00023014"/>
    </source>
</evidence>
<keyword evidence="3" id="KW-0479">Metal-binding</keyword>
<dbReference type="CDD" id="cd01335">
    <property type="entry name" value="Radical_SAM"/>
    <property type="match status" value="1"/>
</dbReference>
<dbReference type="AlphaFoldDB" id="A0A1Y1QQQ1"/>
<dbReference type="InterPro" id="IPR006638">
    <property type="entry name" value="Elp3/MiaA/NifB-like_rSAM"/>
</dbReference>
<dbReference type="Gene3D" id="3.80.30.20">
    <property type="entry name" value="tm_1862 like domain"/>
    <property type="match status" value="1"/>
</dbReference>
<dbReference type="EMBL" id="MTEJ01000085">
    <property type="protein sequence ID" value="OQX11562.1"/>
    <property type="molecule type" value="Genomic_DNA"/>
</dbReference>
<dbReference type="SUPFAM" id="SSF102114">
    <property type="entry name" value="Radical SAM enzymes"/>
    <property type="match status" value="1"/>
</dbReference>